<feature type="transmembrane region" description="Helical" evidence="1">
    <location>
        <begin position="6"/>
        <end position="25"/>
    </location>
</feature>
<dbReference type="Gene3D" id="2.60.40.10">
    <property type="entry name" value="Immunoglobulins"/>
    <property type="match status" value="1"/>
</dbReference>
<keyword evidence="1" id="KW-0812">Transmembrane</keyword>
<dbReference type="AlphaFoldDB" id="A0A0G1M6F8"/>
<sequence length="170" mass="17707">MKDAKVLIGIVIATFLIIVGGVFLLGRGSSGSGGSETNVEVLGIEATPAFYDLGEVPINGGMVTKEYSIKNTTDKTIRLKKIATSCMCTTASLDLGGKSTKFFGMEGHGDANPPVNIEIGAGQEGKVIVRFDPAAHGPEGVGPFDRVVWLTFSDPGGVKELTFNGTVVSE</sequence>
<evidence type="ECO:0000313" key="3">
    <source>
        <dbReference type="Proteomes" id="UP000034086"/>
    </source>
</evidence>
<proteinExistence type="predicted"/>
<reference evidence="2 3" key="1">
    <citation type="journal article" date="2015" name="Nature">
        <title>rRNA introns, odd ribosomes, and small enigmatic genomes across a large radiation of phyla.</title>
        <authorList>
            <person name="Brown C.T."/>
            <person name="Hug L.A."/>
            <person name="Thomas B.C."/>
            <person name="Sharon I."/>
            <person name="Castelle C.J."/>
            <person name="Singh A."/>
            <person name="Wilkins M.J."/>
            <person name="Williams K.H."/>
            <person name="Banfield J.F."/>
        </authorList>
    </citation>
    <scope>NUCLEOTIDE SEQUENCE [LARGE SCALE GENOMIC DNA]</scope>
</reference>
<evidence type="ECO:0000313" key="2">
    <source>
        <dbReference type="EMBL" id="KKU03672.1"/>
    </source>
</evidence>
<comment type="caution">
    <text evidence="2">The sequence shown here is derived from an EMBL/GenBank/DDBJ whole genome shotgun (WGS) entry which is preliminary data.</text>
</comment>
<protein>
    <recommendedName>
        <fullName evidence="4">DUF1573 domain-containing protein</fullName>
    </recommendedName>
</protein>
<organism evidence="2 3">
    <name type="scientific">Candidatus Woesebacteria bacterium GW2011_GWE1_45_18</name>
    <dbReference type="NCBI Taxonomy" id="1618598"/>
    <lineage>
        <taxon>Bacteria</taxon>
        <taxon>Candidatus Woeseibacteriota</taxon>
    </lineage>
</organism>
<keyword evidence="1" id="KW-0472">Membrane</keyword>
<dbReference type="Proteomes" id="UP000034086">
    <property type="component" value="Unassembled WGS sequence"/>
</dbReference>
<keyword evidence="1" id="KW-1133">Transmembrane helix</keyword>
<evidence type="ECO:0000256" key="1">
    <source>
        <dbReference type="SAM" id="Phobius"/>
    </source>
</evidence>
<name>A0A0G1M6F8_9BACT</name>
<dbReference type="Pfam" id="PF07610">
    <property type="entry name" value="DUF1573"/>
    <property type="match status" value="1"/>
</dbReference>
<dbReference type="InterPro" id="IPR013783">
    <property type="entry name" value="Ig-like_fold"/>
</dbReference>
<dbReference type="EMBL" id="LCKQ01000013">
    <property type="protein sequence ID" value="KKU03672.1"/>
    <property type="molecule type" value="Genomic_DNA"/>
</dbReference>
<gene>
    <name evidence="2" type="ORF">UX03_C0013G0030</name>
</gene>
<dbReference type="InterPro" id="IPR011467">
    <property type="entry name" value="DUF1573"/>
</dbReference>
<accession>A0A0G1M6F8</accession>
<evidence type="ECO:0008006" key="4">
    <source>
        <dbReference type="Google" id="ProtNLM"/>
    </source>
</evidence>